<evidence type="ECO:0000259" key="2">
    <source>
        <dbReference type="Pfam" id="PF00248"/>
    </source>
</evidence>
<dbReference type="InParanoid" id="V5HTF5"/>
<evidence type="ECO:0000256" key="1">
    <source>
        <dbReference type="ARBA" id="ARBA00023002"/>
    </source>
</evidence>
<dbReference type="EMBL" id="BAUL01000038">
    <property type="protein sequence ID" value="GAD92800.1"/>
    <property type="molecule type" value="Genomic_DNA"/>
</dbReference>
<dbReference type="AlphaFoldDB" id="V5HTF5"/>
<sequence>MVSIPQRRLGRHGPLVPAQGLGLMGLSMFYGKKRPDAERLAFLDYAYSVGCTNWDAADVYGDNEDLLGKWFRQSGKRRDIFLATKFGIVQHPGQPPSINNDPDYIRQACERSRSRLGLAADDPIDLYYCHRIDPNRPIEETVKVMAELQSAGKIKYLGLSECSANTLRRACKVAQIAAVQIEFSPFSTEARANGLVDACKELGVAIVAYSPLGRGMLSGAIKSYDDLDETDRRRILPRFSRENFPRNFQLVDKIRGLAQAKGCTANQLALLWVMAQGENFLAIPGTTKEANLDENLNSFKFTLTEKDKEEIEAILVTSEVVGDRHPAAMIPYLYVDTVAENK</sequence>
<protein>
    <submittedName>
        <fullName evidence="3">Aldo-keto reductase, putative</fullName>
    </submittedName>
</protein>
<dbReference type="GO" id="GO:0016491">
    <property type="term" value="F:oxidoreductase activity"/>
    <property type="evidence" value="ECO:0007669"/>
    <property type="project" value="UniProtKB-KW"/>
</dbReference>
<dbReference type="HOGENOM" id="CLU_023205_2_1_1"/>
<feature type="domain" description="NADP-dependent oxidoreductase" evidence="2">
    <location>
        <begin position="21"/>
        <end position="314"/>
    </location>
</feature>
<dbReference type="Pfam" id="PF00248">
    <property type="entry name" value="Aldo_ket_red"/>
    <property type="match status" value="1"/>
</dbReference>
<dbReference type="InterPro" id="IPR023210">
    <property type="entry name" value="NADP_OxRdtase_dom"/>
</dbReference>
<dbReference type="eggNOG" id="KOG1575">
    <property type="taxonomic scope" value="Eukaryota"/>
</dbReference>
<proteinExistence type="predicted"/>
<evidence type="ECO:0000313" key="4">
    <source>
        <dbReference type="Proteomes" id="UP000018001"/>
    </source>
</evidence>
<reference evidence="4" key="1">
    <citation type="journal article" date="2014" name="Genome Announc.">
        <title>Draft genome sequence of the formaldehyde-resistant fungus Byssochlamys spectabilis No. 5 (anamorph Paecilomyces variotii No. 5) (NBRC109023).</title>
        <authorList>
            <person name="Oka T."/>
            <person name="Ekino K."/>
            <person name="Fukuda K."/>
            <person name="Nomura Y."/>
        </authorList>
    </citation>
    <scope>NUCLEOTIDE SEQUENCE [LARGE SCALE GENOMIC DNA]</scope>
    <source>
        <strain evidence="4">No. 5 / NBRC 109023</strain>
    </source>
</reference>
<gene>
    <name evidence="3" type="ORF">PVAR5_1396</name>
</gene>
<dbReference type="InterPro" id="IPR036812">
    <property type="entry name" value="NAD(P)_OxRdtase_dom_sf"/>
</dbReference>
<dbReference type="PANTHER" id="PTHR43625">
    <property type="entry name" value="AFLATOXIN B1 ALDEHYDE REDUCTASE"/>
    <property type="match status" value="1"/>
</dbReference>
<comment type="caution">
    <text evidence="3">The sequence shown here is derived from an EMBL/GenBank/DDBJ whole genome shotgun (WGS) entry which is preliminary data.</text>
</comment>
<dbReference type="SUPFAM" id="SSF51430">
    <property type="entry name" value="NAD(P)-linked oxidoreductase"/>
    <property type="match status" value="1"/>
</dbReference>
<keyword evidence="4" id="KW-1185">Reference proteome</keyword>
<name>V5HTF5_BYSSN</name>
<keyword evidence="1" id="KW-0560">Oxidoreductase</keyword>
<dbReference type="GO" id="GO:0005737">
    <property type="term" value="C:cytoplasm"/>
    <property type="evidence" value="ECO:0007669"/>
    <property type="project" value="TreeGrafter"/>
</dbReference>
<dbReference type="InterPro" id="IPR050791">
    <property type="entry name" value="Aldo-Keto_reductase"/>
</dbReference>
<dbReference type="Gene3D" id="3.20.20.100">
    <property type="entry name" value="NADP-dependent oxidoreductase domain"/>
    <property type="match status" value="1"/>
</dbReference>
<evidence type="ECO:0000313" key="3">
    <source>
        <dbReference type="EMBL" id="GAD92800.1"/>
    </source>
</evidence>
<accession>V5HTF5</accession>
<dbReference type="OrthoDB" id="37537at2759"/>
<organism evidence="3 4">
    <name type="scientific">Byssochlamys spectabilis (strain No. 5 / NBRC 109023)</name>
    <name type="common">Paecilomyces variotii</name>
    <dbReference type="NCBI Taxonomy" id="1356009"/>
    <lineage>
        <taxon>Eukaryota</taxon>
        <taxon>Fungi</taxon>
        <taxon>Dikarya</taxon>
        <taxon>Ascomycota</taxon>
        <taxon>Pezizomycotina</taxon>
        <taxon>Eurotiomycetes</taxon>
        <taxon>Eurotiomycetidae</taxon>
        <taxon>Eurotiales</taxon>
        <taxon>Thermoascaceae</taxon>
        <taxon>Paecilomyces</taxon>
    </lineage>
</organism>
<dbReference type="Proteomes" id="UP000018001">
    <property type="component" value="Unassembled WGS sequence"/>
</dbReference>
<dbReference type="PANTHER" id="PTHR43625:SF40">
    <property type="entry name" value="ALDO-KETO REDUCTASE YAKC [NADP(+)]"/>
    <property type="match status" value="1"/>
</dbReference>